<protein>
    <submittedName>
        <fullName evidence="2">Uncharacterized protein</fullName>
    </submittedName>
</protein>
<feature type="non-terminal residue" evidence="2">
    <location>
        <position position="1"/>
    </location>
</feature>
<reference evidence="2" key="1">
    <citation type="journal article" date="2014" name="Front. Microbiol.">
        <title>High frequency of phylogenetically diverse reductive dehalogenase-homologous genes in deep subseafloor sedimentary metagenomes.</title>
        <authorList>
            <person name="Kawai M."/>
            <person name="Futagami T."/>
            <person name="Toyoda A."/>
            <person name="Takaki Y."/>
            <person name="Nishi S."/>
            <person name="Hori S."/>
            <person name="Arai W."/>
            <person name="Tsubouchi T."/>
            <person name="Morono Y."/>
            <person name="Uchiyama I."/>
            <person name="Ito T."/>
            <person name="Fujiyama A."/>
            <person name="Inagaki F."/>
            <person name="Takami H."/>
        </authorList>
    </citation>
    <scope>NUCLEOTIDE SEQUENCE</scope>
    <source>
        <strain evidence="2">Expedition CK06-06</strain>
    </source>
</reference>
<feature type="region of interest" description="Disordered" evidence="1">
    <location>
        <begin position="1"/>
        <end position="32"/>
    </location>
</feature>
<comment type="caution">
    <text evidence="2">The sequence shown here is derived from an EMBL/GenBank/DDBJ whole genome shotgun (WGS) entry which is preliminary data.</text>
</comment>
<dbReference type="EMBL" id="BART01038349">
    <property type="protein sequence ID" value="GAH05413.1"/>
    <property type="molecule type" value="Genomic_DNA"/>
</dbReference>
<gene>
    <name evidence="2" type="ORF">S01H4_63653</name>
</gene>
<evidence type="ECO:0000313" key="2">
    <source>
        <dbReference type="EMBL" id="GAH05413.1"/>
    </source>
</evidence>
<evidence type="ECO:0000256" key="1">
    <source>
        <dbReference type="SAM" id="MobiDB-lite"/>
    </source>
</evidence>
<sequence>AKKDTRSSPPFTAGKRVTKQKQSIYRSKTRII</sequence>
<dbReference type="AlphaFoldDB" id="X1E9S8"/>
<accession>X1E9S8</accession>
<organism evidence="2">
    <name type="scientific">marine sediment metagenome</name>
    <dbReference type="NCBI Taxonomy" id="412755"/>
    <lineage>
        <taxon>unclassified sequences</taxon>
        <taxon>metagenomes</taxon>
        <taxon>ecological metagenomes</taxon>
    </lineage>
</organism>
<proteinExistence type="predicted"/>
<name>X1E9S8_9ZZZZ</name>